<evidence type="ECO:0000313" key="3">
    <source>
        <dbReference type="Proteomes" id="UP001139410"/>
    </source>
</evidence>
<dbReference type="Gene3D" id="2.40.10.220">
    <property type="entry name" value="predicted glycosyltransferase like domains"/>
    <property type="match status" value="1"/>
</dbReference>
<dbReference type="Pfam" id="PF07238">
    <property type="entry name" value="PilZ"/>
    <property type="match status" value="1"/>
</dbReference>
<feature type="domain" description="PilZ" evidence="1">
    <location>
        <begin position="8"/>
        <end position="94"/>
    </location>
</feature>
<protein>
    <submittedName>
        <fullName evidence="2">PilZ domain-containing protein</fullName>
    </submittedName>
</protein>
<dbReference type="GO" id="GO:0035438">
    <property type="term" value="F:cyclic-di-GMP binding"/>
    <property type="evidence" value="ECO:0007669"/>
    <property type="project" value="InterPro"/>
</dbReference>
<accession>A0A9X1QHU9</accession>
<dbReference type="Proteomes" id="UP001139410">
    <property type="component" value="Unassembled WGS sequence"/>
</dbReference>
<gene>
    <name evidence="2" type="ORF">LVY65_02820</name>
</gene>
<dbReference type="AlphaFoldDB" id="A0A9X1QHU9"/>
<proteinExistence type="predicted"/>
<dbReference type="EMBL" id="JAKFGM010000001">
    <property type="protein sequence ID" value="MCF2514003.1"/>
    <property type="molecule type" value="Genomic_DNA"/>
</dbReference>
<evidence type="ECO:0000313" key="2">
    <source>
        <dbReference type="EMBL" id="MCF2514003.1"/>
    </source>
</evidence>
<keyword evidence="3" id="KW-1185">Reference proteome</keyword>
<dbReference type="RefSeq" id="WP_235066488.1">
    <property type="nucleotide sequence ID" value="NZ_JAKFGM010000001.1"/>
</dbReference>
<name>A0A9X1QHU9_9SPHN</name>
<dbReference type="InterPro" id="IPR009875">
    <property type="entry name" value="PilZ_domain"/>
</dbReference>
<reference evidence="2" key="1">
    <citation type="submission" date="2022-01" db="EMBL/GenBank/DDBJ databases">
        <authorList>
            <person name="Jo J.-H."/>
            <person name="Im W.-T."/>
        </authorList>
    </citation>
    <scope>NUCLEOTIDE SEQUENCE</scope>
    <source>
        <strain evidence="2">G124</strain>
    </source>
</reference>
<sequence length="108" mass="11791">MNHDPYEDRRVYPRVPVALPAFLQANEERHAVRLLDLSPGGAKLDCAASLPTGTTVILDCGTLGRGAVVRWNSAGVMGICFDSELDARDVAALIDRSRALDVRMKIRD</sequence>
<dbReference type="SUPFAM" id="SSF141371">
    <property type="entry name" value="PilZ domain-like"/>
    <property type="match status" value="1"/>
</dbReference>
<evidence type="ECO:0000259" key="1">
    <source>
        <dbReference type="Pfam" id="PF07238"/>
    </source>
</evidence>
<organism evidence="2 3">
    <name type="scientific">Sphingomonas cremea</name>
    <dbReference type="NCBI Taxonomy" id="2904799"/>
    <lineage>
        <taxon>Bacteria</taxon>
        <taxon>Pseudomonadati</taxon>
        <taxon>Pseudomonadota</taxon>
        <taxon>Alphaproteobacteria</taxon>
        <taxon>Sphingomonadales</taxon>
        <taxon>Sphingomonadaceae</taxon>
        <taxon>Sphingomonas</taxon>
    </lineage>
</organism>
<comment type="caution">
    <text evidence="2">The sequence shown here is derived from an EMBL/GenBank/DDBJ whole genome shotgun (WGS) entry which is preliminary data.</text>
</comment>